<protein>
    <submittedName>
        <fullName evidence="3">Uncharacterized protein</fullName>
    </submittedName>
</protein>
<feature type="region of interest" description="Disordered" evidence="1">
    <location>
        <begin position="408"/>
        <end position="458"/>
    </location>
</feature>
<evidence type="ECO:0000313" key="3">
    <source>
        <dbReference type="EMBL" id="CAI5443847.1"/>
    </source>
</evidence>
<feature type="compositionally biased region" description="Acidic residues" evidence="1">
    <location>
        <begin position="501"/>
        <end position="510"/>
    </location>
</feature>
<accession>A0A9P1IIK3</accession>
<name>A0A9P1IIK3_9PELO</name>
<evidence type="ECO:0000313" key="4">
    <source>
        <dbReference type="Proteomes" id="UP001152747"/>
    </source>
</evidence>
<comment type="caution">
    <text evidence="3">The sequence shown here is derived from an EMBL/GenBank/DDBJ whole genome shotgun (WGS) entry which is preliminary data.</text>
</comment>
<feature type="region of interest" description="Disordered" evidence="1">
    <location>
        <begin position="381"/>
        <end position="400"/>
    </location>
</feature>
<organism evidence="3 4">
    <name type="scientific">Caenorhabditis angaria</name>
    <dbReference type="NCBI Taxonomy" id="860376"/>
    <lineage>
        <taxon>Eukaryota</taxon>
        <taxon>Metazoa</taxon>
        <taxon>Ecdysozoa</taxon>
        <taxon>Nematoda</taxon>
        <taxon>Chromadorea</taxon>
        <taxon>Rhabditida</taxon>
        <taxon>Rhabditina</taxon>
        <taxon>Rhabditomorpha</taxon>
        <taxon>Rhabditoidea</taxon>
        <taxon>Rhabditidae</taxon>
        <taxon>Peloderinae</taxon>
        <taxon>Caenorhabditis</taxon>
    </lineage>
</organism>
<feature type="signal peptide" evidence="2">
    <location>
        <begin position="1"/>
        <end position="18"/>
    </location>
</feature>
<feature type="chain" id="PRO_5040463579" evidence="2">
    <location>
        <begin position="19"/>
        <end position="755"/>
    </location>
</feature>
<dbReference type="AlphaFoldDB" id="A0A9P1IIK3"/>
<dbReference type="GO" id="GO:0035869">
    <property type="term" value="C:ciliary transition zone"/>
    <property type="evidence" value="ECO:0007669"/>
    <property type="project" value="TreeGrafter"/>
</dbReference>
<proteinExistence type="predicted"/>
<sequence length="755" mass="84315">MKILIVLISLLAQKVICAAFTEDMARSWAWSLMCSRFINPPSETLAQSVFHIPYTYKNCQHDFAEKLPQLIARLHKDRAENSNRNPMFATCYREYGSRAEDLEIQKNEIKIGNIHQGSWSRGISFTFKFSRDSVNTVEYGNGIQIEMYKPSKDKYKLMAAGTISLLPIFAREKNAAKIFVAEIAMKSVDTGEELCVLRYELETTQSFEESFKKFKKSELAKTMLPLEIQPEPSDFAELTILINRLHGLPENCTEFCVVYEFLTFSPYFTDFTTSSEILSKKSWMIPKGEASKELFVNGSLSVFLVENSPTTNKETGGVLAVVHLPLIALCKPGGTIRGNFAMSPTGEANLEITVDLCVMWRNSKPAFIVGEDLEEPLKAPEAPEAPKAPEKRPSKQFEVSPVILPLQEPALKIRTPSESSESSEESDVFSPPILEHRDQEDDDFGYPIPQAPKPKPRVFEDDLGLAEAPEVVAEIPQPEEDQEVIEEEVISAKSSPKEAEPEPEEEEDLDTPMPSPKSNPLGDLPPLMVPKPRTSISNQPQHQAGRVDFAEPLHHSIPPSETSSNSSPRTATKQKPKVALPDFSGHGIIRAGSLESTEDAQKIADENLRVEFRLEKFEIVPYSRLLTKMYDGAICSIEFQFLDFPVENTRIPDFALPRAPGISVALDGATKEFALSRRQLALLDQWIELGNKLDFALNSVGGNQESEIAVASLLLTRDNSHNLEIAADFIDVDGEHLAELQLSIQYSPKLLEELQ</sequence>
<evidence type="ECO:0000256" key="1">
    <source>
        <dbReference type="SAM" id="MobiDB-lite"/>
    </source>
</evidence>
<feature type="compositionally biased region" description="Low complexity" evidence="1">
    <location>
        <begin position="556"/>
        <end position="568"/>
    </location>
</feature>
<dbReference type="GO" id="GO:1905515">
    <property type="term" value="P:non-motile cilium assembly"/>
    <property type="evidence" value="ECO:0007669"/>
    <property type="project" value="TreeGrafter"/>
</dbReference>
<feature type="compositionally biased region" description="Acidic residues" evidence="1">
    <location>
        <begin position="477"/>
        <end position="489"/>
    </location>
</feature>
<dbReference type="EMBL" id="CANHGI010000002">
    <property type="protein sequence ID" value="CAI5443847.1"/>
    <property type="molecule type" value="Genomic_DNA"/>
</dbReference>
<dbReference type="OrthoDB" id="2133912at2759"/>
<dbReference type="InterPro" id="IPR031139">
    <property type="entry name" value="RPGRIP1_fam"/>
</dbReference>
<evidence type="ECO:0000256" key="2">
    <source>
        <dbReference type="SAM" id="SignalP"/>
    </source>
</evidence>
<reference evidence="3" key="1">
    <citation type="submission" date="2022-11" db="EMBL/GenBank/DDBJ databases">
        <authorList>
            <person name="Kikuchi T."/>
        </authorList>
    </citation>
    <scope>NUCLEOTIDE SEQUENCE</scope>
    <source>
        <strain evidence="3">PS1010</strain>
    </source>
</reference>
<gene>
    <name evidence="3" type="ORF">CAMP_LOCUS6484</name>
</gene>
<dbReference type="PANTHER" id="PTHR14240:SF1">
    <property type="entry name" value="PROTEIN FANTOM-RELATED"/>
    <property type="match status" value="1"/>
</dbReference>
<keyword evidence="2" id="KW-0732">Signal</keyword>
<dbReference type="Proteomes" id="UP001152747">
    <property type="component" value="Unassembled WGS sequence"/>
</dbReference>
<dbReference type="PANTHER" id="PTHR14240">
    <property type="entry name" value="RETINITIS PIGMENTOSA GTPASE REGULATOR-INTERACTING PROTEIN"/>
    <property type="match status" value="1"/>
</dbReference>
<feature type="region of interest" description="Disordered" evidence="1">
    <location>
        <begin position="470"/>
        <end position="584"/>
    </location>
</feature>
<keyword evidence="4" id="KW-1185">Reference proteome</keyword>